<evidence type="ECO:0000256" key="3">
    <source>
        <dbReference type="ARBA" id="ARBA00022490"/>
    </source>
</evidence>
<keyword evidence="3" id="KW-0963">Cytoplasm</keyword>
<name>A0AAD5NQ09_ACENE</name>
<feature type="domain" description="Fungal lipase-type" evidence="7">
    <location>
        <begin position="87"/>
        <end position="195"/>
    </location>
</feature>
<dbReference type="CDD" id="cd00519">
    <property type="entry name" value="Lipase_3"/>
    <property type="match status" value="1"/>
</dbReference>
<dbReference type="InterPro" id="IPR041266">
    <property type="entry name" value="EDS1_EP"/>
</dbReference>
<dbReference type="AlphaFoldDB" id="A0AAD5NQ09"/>
<evidence type="ECO:0000313" key="10">
    <source>
        <dbReference type="Proteomes" id="UP001064489"/>
    </source>
</evidence>
<reference evidence="9" key="1">
    <citation type="journal article" date="2022" name="Plant J.">
        <title>Strategies of tolerance reflected in two North American maple genomes.</title>
        <authorList>
            <person name="McEvoy S.L."/>
            <person name="Sezen U.U."/>
            <person name="Trouern-Trend A."/>
            <person name="McMahon S.M."/>
            <person name="Schaberg P.G."/>
            <person name="Yang J."/>
            <person name="Wegrzyn J.L."/>
            <person name="Swenson N.G."/>
        </authorList>
    </citation>
    <scope>NUCLEOTIDE SEQUENCE</scope>
    <source>
        <strain evidence="9">91603</strain>
    </source>
</reference>
<dbReference type="PANTHER" id="PTHR47090">
    <property type="entry name" value="PROTEIN EDS1-RELATED"/>
    <property type="match status" value="1"/>
</dbReference>
<dbReference type="GO" id="GO:0006629">
    <property type="term" value="P:lipid metabolic process"/>
    <property type="evidence" value="ECO:0007669"/>
    <property type="project" value="InterPro"/>
</dbReference>
<keyword evidence="4" id="KW-0378">Hydrolase</keyword>
<dbReference type="GO" id="GO:0005737">
    <property type="term" value="C:cytoplasm"/>
    <property type="evidence" value="ECO:0007669"/>
    <property type="project" value="UniProtKB-SubCell"/>
</dbReference>
<dbReference type="Proteomes" id="UP001064489">
    <property type="component" value="Chromosome 8"/>
</dbReference>
<dbReference type="InterPro" id="IPR002921">
    <property type="entry name" value="Fungal_lipase-type"/>
</dbReference>
<evidence type="ECO:0000259" key="7">
    <source>
        <dbReference type="Pfam" id="PF01764"/>
    </source>
</evidence>
<dbReference type="EMBL" id="JAJSOW010000103">
    <property type="protein sequence ID" value="KAI9174142.1"/>
    <property type="molecule type" value="Genomic_DNA"/>
</dbReference>
<evidence type="ECO:0000313" key="9">
    <source>
        <dbReference type="EMBL" id="KAI9174142.1"/>
    </source>
</evidence>
<keyword evidence="5" id="KW-0611">Plant defense</keyword>
<reference evidence="9" key="2">
    <citation type="submission" date="2023-02" db="EMBL/GenBank/DDBJ databases">
        <authorList>
            <person name="Swenson N.G."/>
            <person name="Wegrzyn J.L."/>
            <person name="Mcevoy S.L."/>
        </authorList>
    </citation>
    <scope>NUCLEOTIDE SEQUENCE</scope>
    <source>
        <strain evidence="9">91603</strain>
        <tissue evidence="9">Leaf</tissue>
    </source>
</reference>
<gene>
    <name evidence="9" type="ORF">LWI28_012614</name>
</gene>
<dbReference type="GO" id="GO:0016787">
    <property type="term" value="F:hydrolase activity"/>
    <property type="evidence" value="ECO:0007669"/>
    <property type="project" value="UniProtKB-KW"/>
</dbReference>
<proteinExistence type="predicted"/>
<dbReference type="GO" id="GO:0005634">
    <property type="term" value="C:nucleus"/>
    <property type="evidence" value="ECO:0007669"/>
    <property type="project" value="UniProtKB-SubCell"/>
</dbReference>
<feature type="domain" description="EDS1 EP" evidence="8">
    <location>
        <begin position="409"/>
        <end position="592"/>
    </location>
</feature>
<dbReference type="InterPro" id="IPR029058">
    <property type="entry name" value="AB_hydrolase_fold"/>
</dbReference>
<evidence type="ECO:0000259" key="8">
    <source>
        <dbReference type="Pfam" id="PF18117"/>
    </source>
</evidence>
<dbReference type="Pfam" id="PF01764">
    <property type="entry name" value="Lipase_3"/>
    <property type="match status" value="1"/>
</dbReference>
<dbReference type="SUPFAM" id="SSF53474">
    <property type="entry name" value="alpha/beta-Hydrolases"/>
    <property type="match status" value="1"/>
</dbReference>
<accession>A0AAD5NQ09</accession>
<evidence type="ECO:0000256" key="4">
    <source>
        <dbReference type="ARBA" id="ARBA00022801"/>
    </source>
</evidence>
<comment type="caution">
    <text evidence="9">The sequence shown here is derived from an EMBL/GenBank/DDBJ whole genome shotgun (WGS) entry which is preliminary data.</text>
</comment>
<evidence type="ECO:0000256" key="6">
    <source>
        <dbReference type="ARBA" id="ARBA00023242"/>
    </source>
</evidence>
<keyword evidence="6" id="KW-0539">Nucleus</keyword>
<dbReference type="Gene3D" id="3.40.50.1820">
    <property type="entry name" value="alpha/beta hydrolase"/>
    <property type="match status" value="1"/>
</dbReference>
<protein>
    <submittedName>
        <fullName evidence="9">Uncharacterized protein</fullName>
    </submittedName>
</protein>
<dbReference type="GO" id="GO:0006952">
    <property type="term" value="P:defense response"/>
    <property type="evidence" value="ECO:0007669"/>
    <property type="project" value="UniProtKB-KW"/>
</dbReference>
<evidence type="ECO:0000256" key="2">
    <source>
        <dbReference type="ARBA" id="ARBA00004496"/>
    </source>
</evidence>
<dbReference type="PANTHER" id="PTHR47090:SF2">
    <property type="entry name" value="PROTEIN EDS1-RELATED"/>
    <property type="match status" value="1"/>
</dbReference>
<keyword evidence="10" id="KW-1185">Reference proteome</keyword>
<comment type="subcellular location">
    <subcellularLocation>
        <location evidence="2">Cytoplasm</location>
    </subcellularLocation>
    <subcellularLocation>
        <location evidence="1">Nucleus</location>
    </subcellularLocation>
</comment>
<dbReference type="Pfam" id="PF18117">
    <property type="entry name" value="EDS1_EP"/>
    <property type="match status" value="1"/>
</dbReference>
<evidence type="ECO:0000256" key="5">
    <source>
        <dbReference type="ARBA" id="ARBA00022821"/>
    </source>
</evidence>
<sequence>MTSRKLGGVVKVSEELIKKAWSLAMKAHKSPEKLFLVEKSRSSTEVIFSFPGSWSVNDWFSTGSPFGEKKIDLGKFASLKSIGNEDVAIFNEAFLKRFDAILPQLQTEVRKAVTEKKKIVFTGHSSGGPIAILAAVWFLQNGLDLNKTMKPLCITFGSPLVGDRIFNHALSREDWSQCFTHFVMRYDIFPRVPLAPFESTARQLHHILPLLNPKQTAQASIEEAAKTLYLNVMRNASSVESNDACHLMANTNKLLETISSFVKLSPYRPFGTYVFCTGNGRLVVVRNPDSVLQILFYSSQLSSGEGSEICIRSVKDHFGYQSEIQSLEAKTVTDLDQFEELPLSSNGGGGGGGGGAGSSEIDIVLNELGLSSRARLCLCAAAELEKQKSRNLKKINDKIPDIEQALKILEGYKARCEAREVSYYDAFKASRDPDDFNANVKRLALAGMWDEIKEMLKKYDLPDGFECIREWVDLGTRYRRIVEPLDIANYHRHLKNEDTGSYMTKGRPGRYRYTQNWLEYAEHFPAGTRLESCFWAEVEELIQTSNRRDFEAVQEKVLLLGRQVETWIGARVIGDDIFLENSTFVNWWKSLPQHLTSTSWFSTRIR</sequence>
<dbReference type="InterPro" id="IPR044214">
    <property type="entry name" value="EDS1-like"/>
</dbReference>
<evidence type="ECO:0000256" key="1">
    <source>
        <dbReference type="ARBA" id="ARBA00004123"/>
    </source>
</evidence>
<organism evidence="9 10">
    <name type="scientific">Acer negundo</name>
    <name type="common">Box elder</name>
    <dbReference type="NCBI Taxonomy" id="4023"/>
    <lineage>
        <taxon>Eukaryota</taxon>
        <taxon>Viridiplantae</taxon>
        <taxon>Streptophyta</taxon>
        <taxon>Embryophyta</taxon>
        <taxon>Tracheophyta</taxon>
        <taxon>Spermatophyta</taxon>
        <taxon>Magnoliopsida</taxon>
        <taxon>eudicotyledons</taxon>
        <taxon>Gunneridae</taxon>
        <taxon>Pentapetalae</taxon>
        <taxon>rosids</taxon>
        <taxon>malvids</taxon>
        <taxon>Sapindales</taxon>
        <taxon>Sapindaceae</taxon>
        <taxon>Hippocastanoideae</taxon>
        <taxon>Acereae</taxon>
        <taxon>Acer</taxon>
    </lineage>
</organism>